<keyword evidence="2" id="KW-0808">Transferase</keyword>
<dbReference type="InterPro" id="IPR016181">
    <property type="entry name" value="Acyl_CoA_acyltransferase"/>
</dbReference>
<sequence length="304" mass="35077">MPTKYKGVTLMIELKKEKFRDLIPVLRTAEINTLFAMSVLEGKVDGKIFADDSVSPSSFYLKHPYGMDLLFGEHGKEDFYEGLRPHLLDFDKTRKRAEWLQVYPAALYSKMDALLEDSLRKKAPEEPYSDPSAVEADKVLEYQRINFIFQQKKYLTFQRNLLNEHQKIVSTTENIFNQLAGNVAPKYFWNSFRDFEEYGIGFTLLLNDKIPASTAFASFVIEDKLEIGIETAADYRGSGFAASVCAQLIDYCLEHGLEPVWSCSSGNIGSRKLARKLGFEECKRIPYYRLPFLYETTRHFHRGY</sequence>
<dbReference type="InterPro" id="IPR000182">
    <property type="entry name" value="GNAT_dom"/>
</dbReference>
<proteinExistence type="predicted"/>
<comment type="caution">
    <text evidence="2">The sequence shown here is derived from an EMBL/GenBank/DDBJ whole genome shotgun (WGS) entry which is preliminary data.</text>
</comment>
<evidence type="ECO:0000259" key="1">
    <source>
        <dbReference type="PROSITE" id="PS51186"/>
    </source>
</evidence>
<reference evidence="2 3" key="1">
    <citation type="journal article" date="2015" name="Int. J. Syst. Evol. Microbiol.">
        <title>Sporolactobacillus shoreae sp. nov. and Sporolactobacillus spathodeae sp. nov., two spore-forming lactic acid bacteria isolated from tree barks in Thailand.</title>
        <authorList>
            <person name="Thamacharoensuk T."/>
            <person name="Kitahara M."/>
            <person name="Ohkuma M."/>
            <person name="Thongchul N."/>
            <person name="Tanasupawat S."/>
        </authorList>
    </citation>
    <scope>NUCLEOTIDE SEQUENCE [LARGE SCALE GENOMIC DNA]</scope>
    <source>
        <strain evidence="2 3">BK92</strain>
    </source>
</reference>
<gene>
    <name evidence="2" type="ORF">E4665_04700</name>
</gene>
<dbReference type="AlphaFoldDB" id="A0A4Z0GRY4"/>
<dbReference type="SUPFAM" id="SSF55729">
    <property type="entry name" value="Acyl-CoA N-acyltransferases (Nat)"/>
    <property type="match status" value="1"/>
</dbReference>
<dbReference type="Proteomes" id="UP000298347">
    <property type="component" value="Unassembled WGS sequence"/>
</dbReference>
<dbReference type="GO" id="GO:0016747">
    <property type="term" value="F:acyltransferase activity, transferring groups other than amino-acyl groups"/>
    <property type="evidence" value="ECO:0007669"/>
    <property type="project" value="InterPro"/>
</dbReference>
<dbReference type="Pfam" id="PF12746">
    <property type="entry name" value="GNAT_acetyltran"/>
    <property type="match status" value="1"/>
</dbReference>
<dbReference type="InterPro" id="IPR027365">
    <property type="entry name" value="GNAT_acetyltra_YdfB-like"/>
</dbReference>
<organism evidence="2 3">
    <name type="scientific">Sporolactobacillus shoreae</name>
    <dbReference type="NCBI Taxonomy" id="1465501"/>
    <lineage>
        <taxon>Bacteria</taxon>
        <taxon>Bacillati</taxon>
        <taxon>Bacillota</taxon>
        <taxon>Bacilli</taxon>
        <taxon>Bacillales</taxon>
        <taxon>Sporolactobacillaceae</taxon>
        <taxon>Sporolactobacillus</taxon>
    </lineage>
</organism>
<dbReference type="EMBL" id="SRJD01000003">
    <property type="protein sequence ID" value="TGA99621.1"/>
    <property type="molecule type" value="Genomic_DNA"/>
</dbReference>
<accession>A0A4Z0GRY4</accession>
<feature type="domain" description="N-acetyltransferase" evidence="1">
    <location>
        <begin position="162"/>
        <end position="299"/>
    </location>
</feature>
<dbReference type="PANTHER" id="PTHR31143:SF2">
    <property type="entry name" value="FR47-LIKE DOMAIN-CONTAINING PROTEIN-RELATED"/>
    <property type="match status" value="1"/>
</dbReference>
<evidence type="ECO:0000313" key="2">
    <source>
        <dbReference type="EMBL" id="TGA99621.1"/>
    </source>
</evidence>
<protein>
    <submittedName>
        <fullName evidence="2">GNAT family N-acetyltransferase</fullName>
    </submittedName>
</protein>
<dbReference type="PANTHER" id="PTHR31143">
    <property type="match status" value="1"/>
</dbReference>
<name>A0A4Z0GRY4_9BACL</name>
<dbReference type="Gene3D" id="3.40.630.30">
    <property type="match status" value="1"/>
</dbReference>
<dbReference type="OrthoDB" id="2773476at2"/>
<evidence type="ECO:0000313" key="3">
    <source>
        <dbReference type="Proteomes" id="UP000298347"/>
    </source>
</evidence>
<dbReference type="PROSITE" id="PS51186">
    <property type="entry name" value="GNAT"/>
    <property type="match status" value="1"/>
</dbReference>
<keyword evidence="3" id="KW-1185">Reference proteome</keyword>